<feature type="chain" id="PRO_5046973411" evidence="8">
    <location>
        <begin position="23"/>
        <end position="134"/>
    </location>
</feature>
<gene>
    <name evidence="9" type="ORF">HDK90DRAFT_169119</name>
</gene>
<evidence type="ECO:0000256" key="2">
    <source>
        <dbReference type="ARBA" id="ARBA00006109"/>
    </source>
</evidence>
<dbReference type="Proteomes" id="UP001492380">
    <property type="component" value="Unassembled WGS sequence"/>
</dbReference>
<comment type="caution">
    <text evidence="9">The sequence shown here is derived from an EMBL/GenBank/DDBJ whole genome shotgun (WGS) entry which is preliminary data.</text>
</comment>
<keyword evidence="4 7" id="KW-1133">Transmembrane helix</keyword>
<organism evidence="9 10">
    <name type="scientific">Phyllosticta capitalensis</name>
    <dbReference type="NCBI Taxonomy" id="121624"/>
    <lineage>
        <taxon>Eukaryota</taxon>
        <taxon>Fungi</taxon>
        <taxon>Dikarya</taxon>
        <taxon>Ascomycota</taxon>
        <taxon>Pezizomycotina</taxon>
        <taxon>Dothideomycetes</taxon>
        <taxon>Dothideomycetes incertae sedis</taxon>
        <taxon>Botryosphaeriales</taxon>
        <taxon>Phyllostictaceae</taxon>
        <taxon>Phyllosticta</taxon>
    </lineage>
</organism>
<evidence type="ECO:0000313" key="9">
    <source>
        <dbReference type="EMBL" id="KAK8239966.1"/>
    </source>
</evidence>
<keyword evidence="8" id="KW-0732">Signal</keyword>
<evidence type="ECO:0000256" key="8">
    <source>
        <dbReference type="SAM" id="SignalP"/>
    </source>
</evidence>
<protein>
    <submittedName>
        <fullName evidence="9">Magnesium transporter</fullName>
    </submittedName>
</protein>
<feature type="signal peptide" evidence="8">
    <location>
        <begin position="1"/>
        <end position="22"/>
    </location>
</feature>
<accession>A0ABR1YUU5</accession>
<dbReference type="EMBL" id="JBBWRZ010000003">
    <property type="protein sequence ID" value="KAK8239966.1"/>
    <property type="molecule type" value="Genomic_DNA"/>
</dbReference>
<evidence type="ECO:0000256" key="1">
    <source>
        <dbReference type="ARBA" id="ARBA00004127"/>
    </source>
</evidence>
<feature type="transmembrane region" description="Helical" evidence="7">
    <location>
        <begin position="38"/>
        <end position="60"/>
    </location>
</feature>
<dbReference type="PANTHER" id="PTHR28144:SF1">
    <property type="entry name" value="ER MEMBRANE PROTEIN COMPLEX SUBUNIT 5"/>
    <property type="match status" value="1"/>
</dbReference>
<sequence>MGLLPNLLTITGLIFLTHAVYSAHEHASLYSTSHTIPSLPLDIVAETLISVLVTCAGIIASSPALKPIRWARWAGAAEREETRRRLGKGKTGRDGREPPAGNPWAWLTEERLGFWDGREKRREFADWVRGGGGI</sequence>
<dbReference type="PANTHER" id="PTHR28144">
    <property type="entry name" value="ER MEMBRANE PROTEIN COMPLEX SUBUNIT 5"/>
    <property type="match status" value="1"/>
</dbReference>
<evidence type="ECO:0000256" key="4">
    <source>
        <dbReference type="ARBA" id="ARBA00022989"/>
    </source>
</evidence>
<dbReference type="Pfam" id="PF10270">
    <property type="entry name" value="MMgT"/>
    <property type="match status" value="1"/>
</dbReference>
<keyword evidence="3 7" id="KW-0812">Transmembrane</keyword>
<evidence type="ECO:0000256" key="5">
    <source>
        <dbReference type="ARBA" id="ARBA00023136"/>
    </source>
</evidence>
<dbReference type="InterPro" id="IPR018937">
    <property type="entry name" value="MMgT"/>
</dbReference>
<feature type="region of interest" description="Disordered" evidence="6">
    <location>
        <begin position="76"/>
        <end position="103"/>
    </location>
</feature>
<keyword evidence="10" id="KW-1185">Reference proteome</keyword>
<dbReference type="InterPro" id="IPR053279">
    <property type="entry name" value="EMC_subunit"/>
</dbReference>
<evidence type="ECO:0000256" key="6">
    <source>
        <dbReference type="SAM" id="MobiDB-lite"/>
    </source>
</evidence>
<evidence type="ECO:0000256" key="7">
    <source>
        <dbReference type="SAM" id="Phobius"/>
    </source>
</evidence>
<reference evidence="9 10" key="1">
    <citation type="submission" date="2024-04" db="EMBL/GenBank/DDBJ databases">
        <title>Phyllosticta paracitricarpa is synonymous to the EU quarantine fungus P. citricarpa based on phylogenomic analyses.</title>
        <authorList>
            <consortium name="Lawrence Berkeley National Laboratory"/>
            <person name="Van Ingen-Buijs V.A."/>
            <person name="Van Westerhoven A.C."/>
            <person name="Haridas S."/>
            <person name="Skiadas P."/>
            <person name="Martin F."/>
            <person name="Groenewald J.Z."/>
            <person name="Crous P.W."/>
            <person name="Seidl M.F."/>
        </authorList>
    </citation>
    <scope>NUCLEOTIDE SEQUENCE [LARGE SCALE GENOMIC DNA]</scope>
    <source>
        <strain evidence="9 10">CBS 123374</strain>
    </source>
</reference>
<proteinExistence type="inferred from homology"/>
<comment type="similarity">
    <text evidence="2">Belongs to the membrane magnesium transporter (TC 1.A.67) family.</text>
</comment>
<evidence type="ECO:0000256" key="3">
    <source>
        <dbReference type="ARBA" id="ARBA00022692"/>
    </source>
</evidence>
<name>A0ABR1YUU5_9PEZI</name>
<keyword evidence="5 7" id="KW-0472">Membrane</keyword>
<comment type="subcellular location">
    <subcellularLocation>
        <location evidence="1">Endomembrane system</location>
        <topology evidence="1">Multi-pass membrane protein</topology>
    </subcellularLocation>
</comment>
<evidence type="ECO:0000313" key="10">
    <source>
        <dbReference type="Proteomes" id="UP001492380"/>
    </source>
</evidence>